<organism evidence="1 2">
    <name type="scientific">Mycobacterium parascrofulaceum ATCC BAA-614</name>
    <dbReference type="NCBI Taxonomy" id="525368"/>
    <lineage>
        <taxon>Bacteria</taxon>
        <taxon>Bacillati</taxon>
        <taxon>Actinomycetota</taxon>
        <taxon>Actinomycetes</taxon>
        <taxon>Mycobacteriales</taxon>
        <taxon>Mycobacteriaceae</taxon>
        <taxon>Mycobacterium</taxon>
        <taxon>Mycobacterium simiae complex</taxon>
    </lineage>
</organism>
<dbReference type="Proteomes" id="UP000003653">
    <property type="component" value="Unassembled WGS sequence"/>
</dbReference>
<reference evidence="1 2" key="1">
    <citation type="submission" date="2010-04" db="EMBL/GenBank/DDBJ databases">
        <authorList>
            <person name="Muzny D."/>
            <person name="Qin X."/>
            <person name="Deng J."/>
            <person name="Jiang H."/>
            <person name="Liu Y."/>
            <person name="Qu J."/>
            <person name="Song X.-Z."/>
            <person name="Zhang L."/>
            <person name="Thornton R."/>
            <person name="Coyle M."/>
            <person name="Francisco L."/>
            <person name="Jackson L."/>
            <person name="Javaid M."/>
            <person name="Korchina V."/>
            <person name="Kovar C."/>
            <person name="Mata R."/>
            <person name="Mathew T."/>
            <person name="Ngo R."/>
            <person name="Nguyen L."/>
            <person name="Nguyen N."/>
            <person name="Okwuonu G."/>
            <person name="Ongeri F."/>
            <person name="Pham C."/>
            <person name="Simmons D."/>
            <person name="Wilczek-Boney K."/>
            <person name="Hale W."/>
            <person name="Jakkamsetti A."/>
            <person name="Pham P."/>
            <person name="Ruth R."/>
            <person name="San Lucas F."/>
            <person name="Warren J."/>
            <person name="Zhang J."/>
            <person name="Zhao Z."/>
            <person name="Zhou C."/>
            <person name="Zhu D."/>
            <person name="Lee S."/>
            <person name="Bess C."/>
            <person name="Blankenburg K."/>
            <person name="Forbes L."/>
            <person name="Fu Q."/>
            <person name="Gubbala S."/>
            <person name="Hirani K."/>
            <person name="Jayaseelan J.C."/>
            <person name="Lara F."/>
            <person name="Munidasa M."/>
            <person name="Palculict T."/>
            <person name="Patil S."/>
            <person name="Pu L.-L."/>
            <person name="Saada N."/>
            <person name="Tang L."/>
            <person name="Weissenberger G."/>
            <person name="Zhu Y."/>
            <person name="Hemphill L."/>
            <person name="Shang Y."/>
            <person name="Youmans B."/>
            <person name="Ayvaz T."/>
            <person name="Ross M."/>
            <person name="Santibanez J."/>
            <person name="Aqrawi P."/>
            <person name="Gross S."/>
            <person name="Joshi V."/>
            <person name="Fowler G."/>
            <person name="Nazareth L."/>
            <person name="Reid J."/>
            <person name="Worley K."/>
            <person name="Petrosino J."/>
            <person name="Highlander S."/>
            <person name="Gibbs R."/>
        </authorList>
    </citation>
    <scope>NUCLEOTIDE SEQUENCE [LARGE SCALE GENOMIC DNA]</scope>
    <source>
        <strain evidence="1 2">ATCC BAA-614</strain>
    </source>
</reference>
<comment type="caution">
    <text evidence="1">The sequence shown here is derived from an EMBL/GenBank/DDBJ whole genome shotgun (WGS) entry which is preliminary data.</text>
</comment>
<dbReference type="AlphaFoldDB" id="D5PBL8"/>
<dbReference type="HOGENOM" id="CLU_3155104_0_0_11"/>
<sequence>MRRHDDRPGPVVRLGTTLIVRSFMMPSVAVLMGRRFWWPTQVAADASA</sequence>
<gene>
    <name evidence="1" type="ORF">HMPREF0591_3562</name>
</gene>
<evidence type="ECO:0000313" key="2">
    <source>
        <dbReference type="Proteomes" id="UP000003653"/>
    </source>
</evidence>
<dbReference type="EMBL" id="ADNV01000260">
    <property type="protein sequence ID" value="EFG76490.1"/>
    <property type="molecule type" value="Genomic_DNA"/>
</dbReference>
<protein>
    <submittedName>
        <fullName evidence="1">Uncharacterized protein</fullName>
    </submittedName>
</protein>
<name>D5PBL8_9MYCO</name>
<accession>D5PBL8</accession>
<keyword evidence="2" id="KW-1185">Reference proteome</keyword>
<evidence type="ECO:0000313" key="1">
    <source>
        <dbReference type="EMBL" id="EFG76490.1"/>
    </source>
</evidence>
<proteinExistence type="predicted"/>